<proteinExistence type="predicted"/>
<evidence type="ECO:0000256" key="2">
    <source>
        <dbReference type="ARBA" id="ARBA00023012"/>
    </source>
</evidence>
<dbReference type="GO" id="GO:0000976">
    <property type="term" value="F:transcription cis-regulatory region binding"/>
    <property type="evidence" value="ECO:0007669"/>
    <property type="project" value="TreeGrafter"/>
</dbReference>
<dbReference type="InterPro" id="IPR039420">
    <property type="entry name" value="WalR-like"/>
</dbReference>
<dbReference type="PROSITE" id="PS50110">
    <property type="entry name" value="RESPONSE_REGULATORY"/>
    <property type="match status" value="1"/>
</dbReference>
<keyword evidence="1 6" id="KW-0597">Phosphoprotein</keyword>
<dbReference type="Gene3D" id="6.10.250.690">
    <property type="match status" value="1"/>
</dbReference>
<dbReference type="InterPro" id="IPR036388">
    <property type="entry name" value="WH-like_DNA-bd_sf"/>
</dbReference>
<evidence type="ECO:0000313" key="11">
    <source>
        <dbReference type="Proteomes" id="UP000317036"/>
    </source>
</evidence>
<dbReference type="OrthoDB" id="9790442at2"/>
<accession>A0A559K4D3</accession>
<dbReference type="InterPro" id="IPR001789">
    <property type="entry name" value="Sig_transdc_resp-reg_receiver"/>
</dbReference>
<name>A0A559K4D3_9BACL</name>
<feature type="domain" description="OmpR/PhoB-type" evidence="9">
    <location>
        <begin position="135"/>
        <end position="233"/>
    </location>
</feature>
<dbReference type="Pfam" id="PF00072">
    <property type="entry name" value="Response_reg"/>
    <property type="match status" value="1"/>
</dbReference>
<dbReference type="EMBL" id="VNJI01000044">
    <property type="protein sequence ID" value="TVY07009.1"/>
    <property type="molecule type" value="Genomic_DNA"/>
</dbReference>
<gene>
    <name evidence="10" type="ORF">FPZ49_25960</name>
</gene>
<protein>
    <submittedName>
        <fullName evidence="10">Response regulator transcription factor</fullName>
    </submittedName>
</protein>
<dbReference type="InterPro" id="IPR011006">
    <property type="entry name" value="CheY-like_superfamily"/>
</dbReference>
<keyword evidence="2" id="KW-0902">Two-component regulatory system</keyword>
<dbReference type="FunFam" id="1.10.10.10:FF:000005">
    <property type="entry name" value="Two-component system response regulator"/>
    <property type="match status" value="1"/>
</dbReference>
<dbReference type="CDD" id="cd00383">
    <property type="entry name" value="trans_reg_C"/>
    <property type="match status" value="1"/>
</dbReference>
<dbReference type="InterPro" id="IPR001867">
    <property type="entry name" value="OmpR/PhoB-type_DNA-bd"/>
</dbReference>
<dbReference type="GO" id="GO:0032993">
    <property type="term" value="C:protein-DNA complex"/>
    <property type="evidence" value="ECO:0007669"/>
    <property type="project" value="TreeGrafter"/>
</dbReference>
<feature type="modified residue" description="4-aspartylphosphate" evidence="6">
    <location>
        <position position="53"/>
    </location>
</feature>
<dbReference type="FunFam" id="3.40.50.2300:FF:000001">
    <property type="entry name" value="DNA-binding response regulator PhoB"/>
    <property type="match status" value="1"/>
</dbReference>
<evidence type="ECO:0000256" key="5">
    <source>
        <dbReference type="ARBA" id="ARBA00023163"/>
    </source>
</evidence>
<dbReference type="GO" id="GO:0000156">
    <property type="term" value="F:phosphorelay response regulator activity"/>
    <property type="evidence" value="ECO:0007669"/>
    <property type="project" value="TreeGrafter"/>
</dbReference>
<dbReference type="GO" id="GO:0006355">
    <property type="term" value="P:regulation of DNA-templated transcription"/>
    <property type="evidence" value="ECO:0007669"/>
    <property type="project" value="InterPro"/>
</dbReference>
<dbReference type="RefSeq" id="WP_144852613.1">
    <property type="nucleotide sequence ID" value="NZ_VNJI01000044.1"/>
</dbReference>
<dbReference type="PROSITE" id="PS51755">
    <property type="entry name" value="OMPR_PHOB"/>
    <property type="match status" value="1"/>
</dbReference>
<dbReference type="AlphaFoldDB" id="A0A559K4D3"/>
<dbReference type="PANTHER" id="PTHR48111">
    <property type="entry name" value="REGULATOR OF RPOS"/>
    <property type="match status" value="1"/>
</dbReference>
<organism evidence="10 11">
    <name type="scientific">Paenibacillus cremeus</name>
    <dbReference type="NCBI Taxonomy" id="2163881"/>
    <lineage>
        <taxon>Bacteria</taxon>
        <taxon>Bacillati</taxon>
        <taxon>Bacillota</taxon>
        <taxon>Bacilli</taxon>
        <taxon>Bacillales</taxon>
        <taxon>Paenibacillaceae</taxon>
        <taxon>Paenibacillus</taxon>
    </lineage>
</organism>
<evidence type="ECO:0000256" key="7">
    <source>
        <dbReference type="PROSITE-ProRule" id="PRU01091"/>
    </source>
</evidence>
<evidence type="ECO:0000259" key="8">
    <source>
        <dbReference type="PROSITE" id="PS50110"/>
    </source>
</evidence>
<dbReference type="Gene3D" id="3.40.50.2300">
    <property type="match status" value="1"/>
</dbReference>
<dbReference type="SUPFAM" id="SSF46894">
    <property type="entry name" value="C-terminal effector domain of the bipartite response regulators"/>
    <property type="match status" value="1"/>
</dbReference>
<dbReference type="SMART" id="SM00448">
    <property type="entry name" value="REC"/>
    <property type="match status" value="1"/>
</dbReference>
<reference evidence="10 11" key="1">
    <citation type="submission" date="2019-07" db="EMBL/GenBank/DDBJ databases">
        <authorList>
            <person name="Kim J."/>
        </authorList>
    </citation>
    <scope>NUCLEOTIDE SEQUENCE [LARGE SCALE GENOMIC DNA]</scope>
    <source>
        <strain evidence="10 11">JC52</strain>
    </source>
</reference>
<feature type="DNA-binding region" description="OmpR/PhoB-type" evidence="7">
    <location>
        <begin position="135"/>
        <end position="233"/>
    </location>
</feature>
<keyword evidence="4 7" id="KW-0238">DNA-binding</keyword>
<feature type="domain" description="Response regulatory" evidence="8">
    <location>
        <begin position="4"/>
        <end position="118"/>
    </location>
</feature>
<dbReference type="SUPFAM" id="SSF52172">
    <property type="entry name" value="CheY-like"/>
    <property type="match status" value="1"/>
</dbReference>
<dbReference type="Gene3D" id="1.10.10.10">
    <property type="entry name" value="Winged helix-like DNA-binding domain superfamily/Winged helix DNA-binding domain"/>
    <property type="match status" value="1"/>
</dbReference>
<evidence type="ECO:0000256" key="1">
    <source>
        <dbReference type="ARBA" id="ARBA00022553"/>
    </source>
</evidence>
<keyword evidence="3" id="KW-0805">Transcription regulation</keyword>
<evidence type="ECO:0000256" key="6">
    <source>
        <dbReference type="PROSITE-ProRule" id="PRU00169"/>
    </source>
</evidence>
<keyword evidence="11" id="KW-1185">Reference proteome</keyword>
<evidence type="ECO:0000313" key="10">
    <source>
        <dbReference type="EMBL" id="TVY07009.1"/>
    </source>
</evidence>
<evidence type="ECO:0000259" key="9">
    <source>
        <dbReference type="PROSITE" id="PS51755"/>
    </source>
</evidence>
<comment type="caution">
    <text evidence="10">The sequence shown here is derived from an EMBL/GenBank/DDBJ whole genome shotgun (WGS) entry which is preliminary data.</text>
</comment>
<dbReference type="InterPro" id="IPR016032">
    <property type="entry name" value="Sig_transdc_resp-reg_C-effctor"/>
</dbReference>
<dbReference type="SMART" id="SM00862">
    <property type="entry name" value="Trans_reg_C"/>
    <property type="match status" value="1"/>
</dbReference>
<dbReference type="PANTHER" id="PTHR48111:SF22">
    <property type="entry name" value="REGULATOR OF RPOS"/>
    <property type="match status" value="1"/>
</dbReference>
<dbReference type="GO" id="GO:0005829">
    <property type="term" value="C:cytosol"/>
    <property type="evidence" value="ECO:0007669"/>
    <property type="project" value="TreeGrafter"/>
</dbReference>
<evidence type="ECO:0000256" key="3">
    <source>
        <dbReference type="ARBA" id="ARBA00023015"/>
    </source>
</evidence>
<dbReference type="Proteomes" id="UP000317036">
    <property type="component" value="Unassembled WGS sequence"/>
</dbReference>
<dbReference type="Pfam" id="PF00486">
    <property type="entry name" value="Trans_reg_C"/>
    <property type="match status" value="1"/>
</dbReference>
<keyword evidence="5" id="KW-0804">Transcription</keyword>
<sequence length="239" mass="27615">MSAQILIIEDEEKISRLLEMELNFEGYVTGKAVSGIEGLEKALIGGWTVILLDIMLPKLSGIEVLRRLRQAQVSTPIILLTARDTTSDIVHGLDLGANDYVKKPFKMEELLARIRTCIRNQQLITSLRSPKEGESDVIEFDDLSIYRLNRTVMRQNVRIDLTPKEFDLLLYLVRHRNQVQTREQLINHVWGYEFVGDTNIVDVYIRYLRKKIDYPFKGQLIQTCRGVGYCIKEGETRED</sequence>
<evidence type="ECO:0000256" key="4">
    <source>
        <dbReference type="ARBA" id="ARBA00023125"/>
    </source>
</evidence>